<keyword evidence="1" id="KW-1133">Transmembrane helix</keyword>
<gene>
    <name evidence="2" type="ORF">RIB2604_01701610</name>
</gene>
<feature type="transmembrane region" description="Helical" evidence="1">
    <location>
        <begin position="33"/>
        <end position="56"/>
    </location>
</feature>
<reference evidence="3" key="2">
    <citation type="submission" date="2016-02" db="EMBL/GenBank/DDBJ databases">
        <title>Genome sequencing of Aspergillus luchuensis NBRC 4314.</title>
        <authorList>
            <person name="Yamada O."/>
        </authorList>
    </citation>
    <scope>NUCLEOTIDE SEQUENCE [LARGE SCALE GENOMIC DNA]</scope>
    <source>
        <strain evidence="3">RIB 2604</strain>
    </source>
</reference>
<evidence type="ECO:0000256" key="1">
    <source>
        <dbReference type="SAM" id="Phobius"/>
    </source>
</evidence>
<dbReference type="EMBL" id="BCWF01000017">
    <property type="protein sequence ID" value="GAT23025.1"/>
    <property type="molecule type" value="Genomic_DNA"/>
</dbReference>
<reference evidence="2 3" key="1">
    <citation type="journal article" date="2016" name="DNA Res.">
        <title>Genome sequence of Aspergillus luchuensis NBRC 4314.</title>
        <authorList>
            <person name="Yamada O."/>
            <person name="Machida M."/>
            <person name="Hosoyama A."/>
            <person name="Goto M."/>
            <person name="Takahashi T."/>
            <person name="Futagami T."/>
            <person name="Yamagata Y."/>
            <person name="Takeuchi M."/>
            <person name="Kobayashi T."/>
            <person name="Koike H."/>
            <person name="Abe K."/>
            <person name="Asai K."/>
            <person name="Arita M."/>
            <person name="Fujita N."/>
            <person name="Fukuda K."/>
            <person name="Higa K."/>
            <person name="Horikawa H."/>
            <person name="Ishikawa T."/>
            <person name="Jinno K."/>
            <person name="Kato Y."/>
            <person name="Kirimura K."/>
            <person name="Mizutani O."/>
            <person name="Nakasone K."/>
            <person name="Sano M."/>
            <person name="Shiraishi Y."/>
            <person name="Tsukahara M."/>
            <person name="Gomi K."/>
        </authorList>
    </citation>
    <scope>NUCLEOTIDE SEQUENCE [LARGE SCALE GENOMIC DNA]</scope>
    <source>
        <strain evidence="2 3">RIB 2604</strain>
    </source>
</reference>
<keyword evidence="1" id="KW-0472">Membrane</keyword>
<protein>
    <submittedName>
        <fullName evidence="2">Cation channel family transporter</fullName>
    </submittedName>
</protein>
<keyword evidence="1" id="KW-0812">Transmembrane</keyword>
<name>A0A146FAR5_ASPKA</name>
<evidence type="ECO:0000313" key="2">
    <source>
        <dbReference type="EMBL" id="GAT23025.1"/>
    </source>
</evidence>
<proteinExistence type="predicted"/>
<accession>A0A146FAR5</accession>
<evidence type="ECO:0000313" key="3">
    <source>
        <dbReference type="Proteomes" id="UP000075230"/>
    </source>
</evidence>
<comment type="caution">
    <text evidence="2">The sequence shown here is derived from an EMBL/GenBank/DDBJ whole genome shotgun (WGS) entry which is preliminary data.</text>
</comment>
<organism evidence="2 3">
    <name type="scientific">Aspergillus kawachii</name>
    <name type="common">White koji mold</name>
    <name type="synonym">Aspergillus awamori var. kawachi</name>
    <dbReference type="NCBI Taxonomy" id="1069201"/>
    <lineage>
        <taxon>Eukaryota</taxon>
        <taxon>Fungi</taxon>
        <taxon>Dikarya</taxon>
        <taxon>Ascomycota</taxon>
        <taxon>Pezizomycotina</taxon>
        <taxon>Eurotiomycetes</taxon>
        <taxon>Eurotiomycetidae</taxon>
        <taxon>Eurotiales</taxon>
        <taxon>Aspergillaceae</taxon>
        <taxon>Aspergillus</taxon>
        <taxon>Aspergillus subgen. Circumdati</taxon>
    </lineage>
</organism>
<sequence length="136" mass="15548">MNAAFQDFRDADYHATWLSTPALRLPPMQRCSVLAVAIKTYAMSIYRLIVLMFGAMTFPKNQLPLCPYNALTKYAICRIVHMELNGRFKSLTTPGNWHLWNGTQMHDPRPLRIKTKTQSLMHGLSTIGDDVSLTYE</sequence>
<dbReference type="AlphaFoldDB" id="A0A146FAR5"/>
<dbReference type="Proteomes" id="UP000075230">
    <property type="component" value="Unassembled WGS sequence"/>
</dbReference>